<dbReference type="InterPro" id="IPR029351">
    <property type="entry name" value="GAD_dom"/>
</dbReference>
<dbReference type="AlphaFoldDB" id="A0A381UM74"/>
<dbReference type="GO" id="GO:0005737">
    <property type="term" value="C:cytoplasm"/>
    <property type="evidence" value="ECO:0007669"/>
    <property type="project" value="InterPro"/>
</dbReference>
<evidence type="ECO:0000256" key="3">
    <source>
        <dbReference type="ARBA" id="ARBA00022741"/>
    </source>
</evidence>
<dbReference type="InterPro" id="IPR004364">
    <property type="entry name" value="Aa-tRNA-synt_II"/>
</dbReference>
<dbReference type="InterPro" id="IPR047089">
    <property type="entry name" value="Asp-tRNA-ligase_1_N"/>
</dbReference>
<evidence type="ECO:0000256" key="2">
    <source>
        <dbReference type="ARBA" id="ARBA00022598"/>
    </source>
</evidence>
<dbReference type="Gene3D" id="3.30.1360.30">
    <property type="entry name" value="GAD-like domain"/>
    <property type="match status" value="1"/>
</dbReference>
<keyword evidence="2" id="KW-0436">Ligase</keyword>
<dbReference type="GO" id="GO:0004815">
    <property type="term" value="F:aspartate-tRNA ligase activity"/>
    <property type="evidence" value="ECO:0007669"/>
    <property type="project" value="TreeGrafter"/>
</dbReference>
<accession>A0A381UM74</accession>
<dbReference type="InterPro" id="IPR004115">
    <property type="entry name" value="GAD-like_sf"/>
</dbReference>
<evidence type="ECO:0000256" key="6">
    <source>
        <dbReference type="ARBA" id="ARBA00023146"/>
    </source>
</evidence>
<dbReference type="CDD" id="cd04317">
    <property type="entry name" value="EcAspRS_like_N"/>
    <property type="match status" value="1"/>
</dbReference>
<protein>
    <recommendedName>
        <fullName evidence="7">Aminoacyl-transfer RNA synthetases class-II family profile domain-containing protein</fullName>
    </recommendedName>
</protein>
<dbReference type="SUPFAM" id="SSF50249">
    <property type="entry name" value="Nucleic acid-binding proteins"/>
    <property type="match status" value="1"/>
</dbReference>
<evidence type="ECO:0000256" key="4">
    <source>
        <dbReference type="ARBA" id="ARBA00022840"/>
    </source>
</evidence>
<comment type="similarity">
    <text evidence="1">Belongs to the class-II aminoacyl-tRNA synthetase family. Type 1 subfamily.</text>
</comment>
<dbReference type="GO" id="GO:0005524">
    <property type="term" value="F:ATP binding"/>
    <property type="evidence" value="ECO:0007669"/>
    <property type="project" value="UniProtKB-KW"/>
</dbReference>
<reference evidence="8" key="1">
    <citation type="submission" date="2018-05" db="EMBL/GenBank/DDBJ databases">
        <authorList>
            <person name="Lanie J.A."/>
            <person name="Ng W.-L."/>
            <person name="Kazmierczak K.M."/>
            <person name="Andrzejewski T.M."/>
            <person name="Davidsen T.M."/>
            <person name="Wayne K.J."/>
            <person name="Tettelin H."/>
            <person name="Glass J.I."/>
            <person name="Rusch D."/>
            <person name="Podicherti R."/>
            <person name="Tsui H.-C.T."/>
            <person name="Winkler M.E."/>
        </authorList>
    </citation>
    <scope>NUCLEOTIDE SEQUENCE</scope>
</reference>
<dbReference type="Pfam" id="PF02938">
    <property type="entry name" value="GAD"/>
    <property type="match status" value="1"/>
</dbReference>
<sequence length="569" mass="63775">MGTEATLMGWVHRVRDLGSLIFVDIRDRYGLTQVVARDDENLLARTKRLKPEFVVEVSGTVERRSEDTLNPKISTGEVEVAIREIRVLSEAKRPPFQIADETPVAEELRLKYRYLDLRRERMQRNMQLRHRVLMATRRCLDEQGFLDIETPVLAKSTPEGARDYLVPSRLRPGEFFALPQSPQIFKQILMVGGMDRYFQIARCFRDEDLRSDRQPEFTQIDMEISFATPDLVFGIVEHLMQAIFAVRDESIDTPFPRLSYAEAMDRYGSDKPDLRVAMEIVDVSDVFAESSFRVFQETVTAGGAIRALVVPKAGRYSRSQVDKLVDEAIEMGAQGLVWVRRGSEGDVQSSILKVAGPETLGRLLEVAGAGMSDLVLVAAGTPHVASGLLGRLRLRLAKREGLLNEARRSLTWVVDFPMFEWSETEGRHVSMHHPFTAPSDEDRDRLNGDLGAVRAKAYDLVLNGNEIGGGSIRIHERSLQRQIFELLRISDEDARSRFGFFLEALEYGTPPHGGIALGVDRIVALLAGEPSIRDVIAFPKTAAAVDLMSGAPSTVAAHQLRELNLRPQP</sequence>
<dbReference type="InterPro" id="IPR006195">
    <property type="entry name" value="aa-tRNA-synth_II"/>
</dbReference>
<keyword evidence="6" id="KW-0030">Aminoacyl-tRNA synthetase</keyword>
<dbReference type="PANTHER" id="PTHR22594:SF5">
    <property type="entry name" value="ASPARTATE--TRNA LIGASE, MITOCHONDRIAL"/>
    <property type="match status" value="1"/>
</dbReference>
<gene>
    <name evidence="8" type="ORF">METZ01_LOCUS81705</name>
</gene>
<dbReference type="InterPro" id="IPR012340">
    <property type="entry name" value="NA-bd_OB-fold"/>
</dbReference>
<proteinExistence type="inferred from homology"/>
<dbReference type="InterPro" id="IPR002312">
    <property type="entry name" value="Asp/Asn-tRNA-synth_IIb"/>
</dbReference>
<dbReference type="InterPro" id="IPR004365">
    <property type="entry name" value="NA-bd_OB_tRNA"/>
</dbReference>
<dbReference type="EMBL" id="UINC01006655">
    <property type="protein sequence ID" value="SVA28851.1"/>
    <property type="molecule type" value="Genomic_DNA"/>
</dbReference>
<dbReference type="PROSITE" id="PS50862">
    <property type="entry name" value="AA_TRNA_LIGASE_II"/>
    <property type="match status" value="1"/>
</dbReference>
<dbReference type="GO" id="GO:0003676">
    <property type="term" value="F:nucleic acid binding"/>
    <property type="evidence" value="ECO:0007669"/>
    <property type="project" value="InterPro"/>
</dbReference>
<evidence type="ECO:0000256" key="1">
    <source>
        <dbReference type="ARBA" id="ARBA00006303"/>
    </source>
</evidence>
<organism evidence="8">
    <name type="scientific">marine metagenome</name>
    <dbReference type="NCBI Taxonomy" id="408172"/>
    <lineage>
        <taxon>unclassified sequences</taxon>
        <taxon>metagenomes</taxon>
        <taxon>ecological metagenomes</taxon>
    </lineage>
</organism>
<dbReference type="SUPFAM" id="SSF55261">
    <property type="entry name" value="GAD domain-like"/>
    <property type="match status" value="1"/>
</dbReference>
<dbReference type="Gene3D" id="3.30.930.10">
    <property type="entry name" value="Bira Bifunctional Protein, Domain 2"/>
    <property type="match status" value="1"/>
</dbReference>
<evidence type="ECO:0000313" key="8">
    <source>
        <dbReference type="EMBL" id="SVA28851.1"/>
    </source>
</evidence>
<name>A0A381UM74_9ZZZZ</name>
<dbReference type="PANTHER" id="PTHR22594">
    <property type="entry name" value="ASPARTYL/LYSYL-TRNA SYNTHETASE"/>
    <property type="match status" value="1"/>
</dbReference>
<feature type="domain" description="Aminoacyl-transfer RNA synthetases class-II family profile" evidence="7">
    <location>
        <begin position="128"/>
        <end position="552"/>
    </location>
</feature>
<dbReference type="CDD" id="cd00777">
    <property type="entry name" value="AspRS_core"/>
    <property type="match status" value="1"/>
</dbReference>
<dbReference type="InterPro" id="IPR047090">
    <property type="entry name" value="AspRS_core"/>
</dbReference>
<dbReference type="SUPFAM" id="SSF55681">
    <property type="entry name" value="Class II aaRS and biotin synthetases"/>
    <property type="match status" value="1"/>
</dbReference>
<dbReference type="Pfam" id="PF00152">
    <property type="entry name" value="tRNA-synt_2"/>
    <property type="match status" value="1"/>
</dbReference>
<keyword evidence="4" id="KW-0067">ATP-binding</keyword>
<dbReference type="NCBIfam" id="NF001750">
    <property type="entry name" value="PRK00476.1"/>
    <property type="match status" value="1"/>
</dbReference>
<evidence type="ECO:0000259" key="7">
    <source>
        <dbReference type="PROSITE" id="PS50862"/>
    </source>
</evidence>
<dbReference type="GO" id="GO:0006422">
    <property type="term" value="P:aspartyl-tRNA aminoacylation"/>
    <property type="evidence" value="ECO:0007669"/>
    <property type="project" value="TreeGrafter"/>
</dbReference>
<dbReference type="InterPro" id="IPR045864">
    <property type="entry name" value="aa-tRNA-synth_II/BPL/LPL"/>
</dbReference>
<keyword evidence="3" id="KW-0547">Nucleotide-binding</keyword>
<dbReference type="PRINTS" id="PR01042">
    <property type="entry name" value="TRNASYNTHASP"/>
</dbReference>
<dbReference type="Pfam" id="PF01336">
    <property type="entry name" value="tRNA_anti-codon"/>
    <property type="match status" value="1"/>
</dbReference>
<dbReference type="Gene3D" id="2.40.50.140">
    <property type="entry name" value="Nucleic acid-binding proteins"/>
    <property type="match status" value="1"/>
</dbReference>
<dbReference type="NCBIfam" id="TIGR00459">
    <property type="entry name" value="aspS_bact"/>
    <property type="match status" value="1"/>
</dbReference>
<dbReference type="InterPro" id="IPR004524">
    <property type="entry name" value="Asp-tRNA-ligase_1"/>
</dbReference>
<dbReference type="HAMAP" id="MF_00044">
    <property type="entry name" value="Asp_tRNA_synth_type1"/>
    <property type="match status" value="1"/>
</dbReference>
<evidence type="ECO:0000256" key="5">
    <source>
        <dbReference type="ARBA" id="ARBA00022917"/>
    </source>
</evidence>
<keyword evidence="5" id="KW-0648">Protein biosynthesis</keyword>